<name>A0AAV2HT66_LYMST</name>
<dbReference type="InterPro" id="IPR017853">
    <property type="entry name" value="GH"/>
</dbReference>
<accession>A0AAV2HT66</accession>
<evidence type="ECO:0000313" key="8">
    <source>
        <dbReference type="EMBL" id="CAL1535496.1"/>
    </source>
</evidence>
<dbReference type="SUPFAM" id="SSF51011">
    <property type="entry name" value="Glycosyl hydrolase domain"/>
    <property type="match status" value="1"/>
</dbReference>
<keyword evidence="5" id="KW-1133">Transmembrane helix</keyword>
<dbReference type="Proteomes" id="UP001497497">
    <property type="component" value="Unassembled WGS sequence"/>
</dbReference>
<dbReference type="InterPro" id="IPR000322">
    <property type="entry name" value="Glyco_hydro_31_TIM"/>
</dbReference>
<evidence type="ECO:0000256" key="2">
    <source>
        <dbReference type="ARBA" id="ARBA00022801"/>
    </source>
</evidence>
<dbReference type="Pfam" id="PF21365">
    <property type="entry name" value="Glyco_hydro_31_3rd"/>
    <property type="match status" value="1"/>
</dbReference>
<evidence type="ECO:0000259" key="7">
    <source>
        <dbReference type="Pfam" id="PF21365"/>
    </source>
</evidence>
<evidence type="ECO:0000313" key="9">
    <source>
        <dbReference type="Proteomes" id="UP001497497"/>
    </source>
</evidence>
<dbReference type="AlphaFoldDB" id="A0AAV2HT66"/>
<dbReference type="Gene3D" id="3.20.20.80">
    <property type="entry name" value="Glycosidases"/>
    <property type="match status" value="1"/>
</dbReference>
<feature type="domain" description="Glycoside hydrolase family 31 TIM barrel" evidence="6">
    <location>
        <begin position="295"/>
        <end position="595"/>
    </location>
</feature>
<dbReference type="GO" id="GO:0005975">
    <property type="term" value="P:carbohydrate metabolic process"/>
    <property type="evidence" value="ECO:0007669"/>
    <property type="project" value="InterPro"/>
</dbReference>
<protein>
    <submittedName>
        <fullName evidence="8">Uncharacterized protein</fullName>
    </submittedName>
</protein>
<keyword evidence="5" id="KW-0812">Transmembrane</keyword>
<comment type="similarity">
    <text evidence="1 4">Belongs to the glycosyl hydrolase 31 family.</text>
</comment>
<dbReference type="EMBL" id="CAXITT010000204">
    <property type="protein sequence ID" value="CAL1535496.1"/>
    <property type="molecule type" value="Genomic_DNA"/>
</dbReference>
<evidence type="ECO:0000256" key="5">
    <source>
        <dbReference type="SAM" id="Phobius"/>
    </source>
</evidence>
<evidence type="ECO:0000256" key="1">
    <source>
        <dbReference type="ARBA" id="ARBA00007806"/>
    </source>
</evidence>
<comment type="caution">
    <text evidence="8">The sequence shown here is derived from an EMBL/GenBank/DDBJ whole genome shotgun (WGS) entry which is preliminary data.</text>
</comment>
<feature type="transmembrane region" description="Helical" evidence="5">
    <location>
        <begin position="12"/>
        <end position="30"/>
    </location>
</feature>
<dbReference type="GO" id="GO:0004553">
    <property type="term" value="F:hydrolase activity, hydrolyzing O-glycosyl compounds"/>
    <property type="evidence" value="ECO:0007669"/>
    <property type="project" value="InterPro"/>
</dbReference>
<dbReference type="Gene3D" id="2.60.40.1180">
    <property type="entry name" value="Golgi alpha-mannosidase II"/>
    <property type="match status" value="1"/>
</dbReference>
<keyword evidence="5" id="KW-0472">Membrane</keyword>
<dbReference type="PANTHER" id="PTHR43053">
    <property type="entry name" value="GLYCOSIDASE FAMILY 31"/>
    <property type="match status" value="1"/>
</dbReference>
<dbReference type="InterPro" id="IPR048395">
    <property type="entry name" value="Glyco_hydro_31_C"/>
</dbReference>
<proteinExistence type="inferred from homology"/>
<organism evidence="8 9">
    <name type="scientific">Lymnaea stagnalis</name>
    <name type="common">Great pond snail</name>
    <name type="synonym">Helix stagnalis</name>
    <dbReference type="NCBI Taxonomy" id="6523"/>
    <lineage>
        <taxon>Eukaryota</taxon>
        <taxon>Metazoa</taxon>
        <taxon>Spiralia</taxon>
        <taxon>Lophotrochozoa</taxon>
        <taxon>Mollusca</taxon>
        <taxon>Gastropoda</taxon>
        <taxon>Heterobranchia</taxon>
        <taxon>Euthyneura</taxon>
        <taxon>Panpulmonata</taxon>
        <taxon>Hygrophila</taxon>
        <taxon>Lymnaeoidea</taxon>
        <taxon>Lymnaeidae</taxon>
        <taxon>Lymnaea</taxon>
    </lineage>
</organism>
<gene>
    <name evidence="8" type="ORF">GSLYS_00009456001</name>
</gene>
<evidence type="ECO:0000256" key="3">
    <source>
        <dbReference type="ARBA" id="ARBA00023295"/>
    </source>
</evidence>
<dbReference type="Pfam" id="PF01055">
    <property type="entry name" value="Glyco_hydro_31_2nd"/>
    <property type="match status" value="1"/>
</dbReference>
<keyword evidence="2 4" id="KW-0378">Hydrolase</keyword>
<dbReference type="SUPFAM" id="SSF51445">
    <property type="entry name" value="(Trans)glycosidases"/>
    <property type="match status" value="1"/>
</dbReference>
<keyword evidence="9" id="KW-1185">Reference proteome</keyword>
<reference evidence="8 9" key="1">
    <citation type="submission" date="2024-04" db="EMBL/GenBank/DDBJ databases">
        <authorList>
            <consortium name="Genoscope - CEA"/>
            <person name="William W."/>
        </authorList>
    </citation>
    <scope>NUCLEOTIDE SEQUENCE [LARGE SCALE GENOMIC DNA]</scope>
</reference>
<keyword evidence="3 4" id="KW-0326">Glycosidase</keyword>
<feature type="domain" description="Glycosyl hydrolase family 31 C-terminal" evidence="7">
    <location>
        <begin position="611"/>
        <end position="676"/>
    </location>
</feature>
<dbReference type="InterPro" id="IPR050985">
    <property type="entry name" value="Alpha-glycosidase_related"/>
</dbReference>
<sequence length="699" mass="79504">METRDTITIQKSSLARLVYFVPLCSLFMYFSKQMLFGPNVLWLQGVTVTEDLQIIFKDSNGKVYLAGQSDFNKPDDRLPEYCRHQQNNDNMGCLQDNHNQRIKIITDTSGNKRVSCYKVQREGLKCVNQMVKDCYNLGDSHWYGGFEAFNQMWPLKKAMPSKEGTLLTAQKEEPEPEGVELAMGPYVSGDFGIHKVVLANVLERLFISSSGVGIMVSKDSPLYLSFNAHKDGKICLAGMYDGSHYFSHLGKPPVLEYTVCKANNVKEISDYMRGRFLNKPGGTPSLELFHHPIWSTWAQYNRKINQTAVMDFADKIRQHKFPAAQLEIDDRWTVNYGDLDFDEAKFPDPKQMVASLNKKGFAVSLWTHPFLSLSSASFKEAMHHKYIVMARGSDTPALVRWWNEDMSALLDVTNPAAVLWYLQKLTNLKDLYNISSFKFDAGEAHFVPHAHHTFEDMVSSNEYATLWAELAYSADPTSHRQEVRVGWDAQKLPIFVRLFDRMSSWDRQGGLVTVIPSVLTLGIIGYPFVLPDMIGGNAYADMIAFEGGAYPRRELYIRWLELNTFLPAVQFSVVPWIYDDEVIAITRNYLQIREQYAKKIVELAEDSVMSGFPIVRPLWWIAPNDQQALVSEDEYLLGDDLLVAPVVVEGARKRDIYLPAGSWNDKLRGGLVQGPTLLKDYPVALEELAFFEQDKVSDS</sequence>
<dbReference type="PANTHER" id="PTHR43053:SF4">
    <property type="entry name" value="MYOGENESIS-REGULATING GLYCOSIDASE"/>
    <property type="match status" value="1"/>
</dbReference>
<evidence type="ECO:0000256" key="4">
    <source>
        <dbReference type="RuleBase" id="RU361185"/>
    </source>
</evidence>
<evidence type="ECO:0000259" key="6">
    <source>
        <dbReference type="Pfam" id="PF01055"/>
    </source>
</evidence>
<dbReference type="InterPro" id="IPR013780">
    <property type="entry name" value="Glyco_hydro_b"/>
</dbReference>
<dbReference type="CDD" id="cd06592">
    <property type="entry name" value="GH31_NET37"/>
    <property type="match status" value="1"/>
</dbReference>